<evidence type="ECO:0000256" key="1">
    <source>
        <dbReference type="ARBA" id="ARBA00022723"/>
    </source>
</evidence>
<dbReference type="PROSITE" id="PS00463">
    <property type="entry name" value="ZN2_CY6_FUNGAL_1"/>
    <property type="match status" value="1"/>
</dbReference>
<feature type="region of interest" description="Disordered" evidence="3">
    <location>
        <begin position="438"/>
        <end position="478"/>
    </location>
</feature>
<evidence type="ECO:0000256" key="3">
    <source>
        <dbReference type="SAM" id="MobiDB-lite"/>
    </source>
</evidence>
<dbReference type="GO" id="GO:0008270">
    <property type="term" value="F:zinc ion binding"/>
    <property type="evidence" value="ECO:0007669"/>
    <property type="project" value="InterPro"/>
</dbReference>
<keyword evidence="1" id="KW-0479">Metal-binding</keyword>
<keyword evidence="2" id="KW-0539">Nucleus</keyword>
<dbReference type="InterPro" id="IPR036864">
    <property type="entry name" value="Zn2-C6_fun-type_DNA-bd_sf"/>
</dbReference>
<reference evidence="5" key="1">
    <citation type="submission" date="2021-06" db="EMBL/GenBank/DDBJ databases">
        <authorList>
            <consortium name="DOE Joint Genome Institute"/>
            <person name="Mondo S.J."/>
            <person name="Amses K.R."/>
            <person name="Simmons D.R."/>
            <person name="Longcore J.E."/>
            <person name="Seto K."/>
            <person name="Alves G.H."/>
            <person name="Bonds A.E."/>
            <person name="Quandt C.A."/>
            <person name="Davis W.J."/>
            <person name="Chang Y."/>
            <person name="Letcher P.M."/>
            <person name="Powell M.J."/>
            <person name="Kuo A."/>
            <person name="Labutti K."/>
            <person name="Pangilinan J."/>
            <person name="Andreopoulos W."/>
            <person name="Tritt A."/>
            <person name="Riley R."/>
            <person name="Hundley H."/>
            <person name="Johnson J."/>
            <person name="Lipzen A."/>
            <person name="Barry K."/>
            <person name="Berbee M.L."/>
            <person name="Buchler N.E."/>
            <person name="Grigoriev I.V."/>
            <person name="Spatafora J.W."/>
            <person name="Stajich J.E."/>
            <person name="James T.Y."/>
        </authorList>
    </citation>
    <scope>NUCLEOTIDE SEQUENCE</scope>
    <source>
        <strain evidence="5">AG</strain>
    </source>
</reference>
<dbReference type="CDD" id="cd00067">
    <property type="entry name" value="GAL4"/>
    <property type="match status" value="1"/>
</dbReference>
<feature type="compositionally biased region" description="Polar residues" evidence="3">
    <location>
        <begin position="357"/>
        <end position="389"/>
    </location>
</feature>
<dbReference type="GO" id="GO:0000981">
    <property type="term" value="F:DNA-binding transcription factor activity, RNA polymerase II-specific"/>
    <property type="evidence" value="ECO:0007669"/>
    <property type="project" value="InterPro"/>
</dbReference>
<feature type="compositionally biased region" description="Polar residues" evidence="3">
    <location>
        <begin position="576"/>
        <end position="591"/>
    </location>
</feature>
<gene>
    <name evidence="5" type="ORF">K450DRAFT_253104</name>
</gene>
<feature type="compositionally biased region" description="Low complexity" evidence="3">
    <location>
        <begin position="465"/>
        <end position="478"/>
    </location>
</feature>
<evidence type="ECO:0000313" key="5">
    <source>
        <dbReference type="EMBL" id="KAI8577152.1"/>
    </source>
</evidence>
<dbReference type="InterPro" id="IPR050335">
    <property type="entry name" value="ERT1_acuK_gluconeogen_tf"/>
</dbReference>
<dbReference type="SUPFAM" id="SSF57701">
    <property type="entry name" value="Zn2/Cys6 DNA-binding domain"/>
    <property type="match status" value="1"/>
</dbReference>
<feature type="region of interest" description="Disordered" evidence="3">
    <location>
        <begin position="566"/>
        <end position="597"/>
    </location>
</feature>
<feature type="region of interest" description="Disordered" evidence="3">
    <location>
        <begin position="310"/>
        <end position="342"/>
    </location>
</feature>
<comment type="caution">
    <text evidence="5">The sequence shown here is derived from an EMBL/GenBank/DDBJ whole genome shotgun (WGS) entry which is preliminary data.</text>
</comment>
<dbReference type="PROSITE" id="PS50048">
    <property type="entry name" value="ZN2_CY6_FUNGAL_2"/>
    <property type="match status" value="1"/>
</dbReference>
<accession>A0AAD5E5L5</accession>
<protein>
    <recommendedName>
        <fullName evidence="4">Zn(2)-C6 fungal-type domain-containing protein</fullName>
    </recommendedName>
</protein>
<feature type="region of interest" description="Disordered" evidence="3">
    <location>
        <begin position="357"/>
        <end position="414"/>
    </location>
</feature>
<proteinExistence type="predicted"/>
<name>A0AAD5E5L5_UMBRA</name>
<dbReference type="GeneID" id="75916330"/>
<dbReference type="EMBL" id="MU620944">
    <property type="protein sequence ID" value="KAI8577152.1"/>
    <property type="molecule type" value="Genomic_DNA"/>
</dbReference>
<keyword evidence="6" id="KW-1185">Reference proteome</keyword>
<evidence type="ECO:0000256" key="2">
    <source>
        <dbReference type="ARBA" id="ARBA00023242"/>
    </source>
</evidence>
<dbReference type="PANTHER" id="PTHR47659:SF4">
    <property type="entry name" value="ZN(II)2CYS6 TRANSCRIPTION FACTOR (EUROFUNG)"/>
    <property type="match status" value="1"/>
</dbReference>
<dbReference type="AlphaFoldDB" id="A0AAD5E5L5"/>
<dbReference type="PANTHER" id="PTHR47659">
    <property type="entry name" value="ZN(II)2CYS6 TRANSCRIPTION FACTOR (EUROFUNG)-RELATED"/>
    <property type="match status" value="1"/>
</dbReference>
<sequence>MSLEFLDNISLLNNEPIPFNVRRSSSSKISDYTDMSIDAASPDSTRVPAKRPNKPHVPSACINCKKAHLACDLSRPCNRCITMNKVDTCHDVQQKKRGRPKLRDKEAQITATSSSSPSILSSMKSIHVSLGSKSSFSMTKPANVINDANQATTVITMFLSMEVCCSRASDEVFELLGYYPQEMAHRPLYGFIAVDDGERLARIHRLLLDNISDVGNKINPSQQRAPLPPTERTSSDDFFQYSPEQMTIIANGSQTFSEILHLKKDSGDTEPYRAQFYLGGGWGADLFKPSTLAKLYIVATFSRLENKITSMDSTSHSRRISMAPAKHTPPTSPPLVSNQPSNTGQILLAPAIAPHPQTSTMQSQLHPQLPSQMHDNTMSNSKNKTTSHPSPKDDSASRGSLSASSPHHSPNLTQVDEISFDELDEASELSETTELVMSEDLVDESNISTTPISQPESITPTPAKTTSPKFHTSSSSTPTFSPWPVTFPQVHSATRTSVNPYSIVSARYNRPLPMNVHVAPFTHPHDAYYMQMSSSLLNSEAAHQNRFNRRLGSLVDMKAHDAVAGSEMEARDLTPTPGSSVNGVKNSQQMSVDALLS</sequence>
<organism evidence="5 6">
    <name type="scientific">Umbelopsis ramanniana AG</name>
    <dbReference type="NCBI Taxonomy" id="1314678"/>
    <lineage>
        <taxon>Eukaryota</taxon>
        <taxon>Fungi</taxon>
        <taxon>Fungi incertae sedis</taxon>
        <taxon>Mucoromycota</taxon>
        <taxon>Mucoromycotina</taxon>
        <taxon>Umbelopsidomycetes</taxon>
        <taxon>Umbelopsidales</taxon>
        <taxon>Umbelopsidaceae</taxon>
        <taxon>Umbelopsis</taxon>
    </lineage>
</organism>
<dbReference type="Gene3D" id="3.30.450.20">
    <property type="entry name" value="PAS domain"/>
    <property type="match status" value="1"/>
</dbReference>
<dbReference type="Proteomes" id="UP001206595">
    <property type="component" value="Unassembled WGS sequence"/>
</dbReference>
<dbReference type="SMART" id="SM00066">
    <property type="entry name" value="GAL4"/>
    <property type="match status" value="1"/>
</dbReference>
<dbReference type="InterPro" id="IPR001138">
    <property type="entry name" value="Zn2Cys6_DnaBD"/>
</dbReference>
<evidence type="ECO:0000313" key="6">
    <source>
        <dbReference type="Proteomes" id="UP001206595"/>
    </source>
</evidence>
<feature type="domain" description="Zn(2)-C6 fungal-type" evidence="4">
    <location>
        <begin position="60"/>
        <end position="89"/>
    </location>
</feature>
<reference evidence="5" key="2">
    <citation type="journal article" date="2022" name="Proc. Natl. Acad. Sci. U.S.A.">
        <title>Diploid-dominant life cycles characterize the early evolution of Fungi.</title>
        <authorList>
            <person name="Amses K.R."/>
            <person name="Simmons D.R."/>
            <person name="Longcore J.E."/>
            <person name="Mondo S.J."/>
            <person name="Seto K."/>
            <person name="Jeronimo G.H."/>
            <person name="Bonds A.E."/>
            <person name="Quandt C.A."/>
            <person name="Davis W.J."/>
            <person name="Chang Y."/>
            <person name="Federici B.A."/>
            <person name="Kuo A."/>
            <person name="LaButti K."/>
            <person name="Pangilinan J."/>
            <person name="Andreopoulos W."/>
            <person name="Tritt A."/>
            <person name="Riley R."/>
            <person name="Hundley H."/>
            <person name="Johnson J."/>
            <person name="Lipzen A."/>
            <person name="Barry K."/>
            <person name="Lang B.F."/>
            <person name="Cuomo C.A."/>
            <person name="Buchler N.E."/>
            <person name="Grigoriev I.V."/>
            <person name="Spatafora J.W."/>
            <person name="Stajich J.E."/>
            <person name="James T.Y."/>
        </authorList>
    </citation>
    <scope>NUCLEOTIDE SEQUENCE</scope>
    <source>
        <strain evidence="5">AG</strain>
    </source>
</reference>
<feature type="compositionally biased region" description="Polar residues" evidence="3">
    <location>
        <begin position="445"/>
        <end position="464"/>
    </location>
</feature>
<feature type="region of interest" description="Disordered" evidence="3">
    <location>
        <begin position="95"/>
        <end position="116"/>
    </location>
</feature>
<evidence type="ECO:0000259" key="4">
    <source>
        <dbReference type="PROSITE" id="PS50048"/>
    </source>
</evidence>
<dbReference type="RefSeq" id="XP_051442156.1">
    <property type="nucleotide sequence ID" value="XM_051590987.1"/>
</dbReference>
<feature type="compositionally biased region" description="Low complexity" evidence="3">
    <location>
        <begin position="397"/>
        <end position="410"/>
    </location>
</feature>